<dbReference type="Gene3D" id="2.40.70.10">
    <property type="entry name" value="Acid Proteases"/>
    <property type="match status" value="1"/>
</dbReference>
<dbReference type="AlphaFoldDB" id="A0AAV6THN6"/>
<dbReference type="PANTHER" id="PTHR47331">
    <property type="entry name" value="PHD-TYPE DOMAIN-CONTAINING PROTEIN"/>
    <property type="match status" value="1"/>
</dbReference>
<dbReference type="Pfam" id="PF05380">
    <property type="entry name" value="Peptidase_A17"/>
    <property type="match status" value="1"/>
</dbReference>
<dbReference type="InterPro" id="IPR021109">
    <property type="entry name" value="Peptidase_aspartic_dom_sf"/>
</dbReference>
<reference evidence="1 2" key="1">
    <citation type="journal article" date="2022" name="Nat. Ecol. Evol.">
        <title>A masculinizing supergene underlies an exaggerated male reproductive morph in a spider.</title>
        <authorList>
            <person name="Hendrickx F."/>
            <person name="De Corte Z."/>
            <person name="Sonet G."/>
            <person name="Van Belleghem S.M."/>
            <person name="Kostlbacher S."/>
            <person name="Vangestel C."/>
        </authorList>
    </citation>
    <scope>NUCLEOTIDE SEQUENCE [LARGE SCALE GENOMIC DNA]</scope>
    <source>
        <strain evidence="1">W744_W776</strain>
    </source>
</reference>
<keyword evidence="2" id="KW-1185">Reference proteome</keyword>
<dbReference type="EMBL" id="JAFNEN010004132">
    <property type="protein sequence ID" value="KAG8171338.1"/>
    <property type="molecule type" value="Genomic_DNA"/>
</dbReference>
<name>A0AAV6THN6_9ARAC</name>
<sequence length="999" mass="112648">MSSTNSSTILQRKVLRSSVSKAITELDNAITARDVSLTGQIFAKLEEKSSRLFENDPEVLEYLSSQATQDETNKCGMSIRCVVCTKKHYPILCPTLCKDSDNCSFPETKTATNSVISNSCSGTADVLLQTLMIRVSGPSNTKVVRALCDSASQKSYIKRDLAEFLNLKIDHTEQLKHSLFGGIETEKTKHNVLKCELQEIRGNYKCEAVLLDKETICGIIPKINKSDAECFTKHGICLSDSESNCSDISILLGADILGKLLTGSISQQPNGLTAVQTYLGWVVMGTTNTWTNSSNHAMPIISLHSGSKICDLWSLDVLGISDPVENKTKHELDTETIAFFEKTVHFRGDRYEVKLPWVDEHPGLCDLRFQSEKRLNTMTSKLISMGKFDSYDAILKDWEEQKIIEQAGFELTGWVNSTQGAKQNSDVGKTACTNVLGLLWQPDSDMLACDVSNVKTEVGDTCTKRQLLSIAQRIFDPIGFTAPVTLIPKLLMQKAWKNDKLTWDQQLPHEIVEEFKNWLNSLEFLNLIQIPRYFGGLLNGCTTTVHMFSDASGKAFAACVFLRIECGREVHIKLIQAKSRVAPLKKDPLTKIKTEMSIPKLELMAALIGTRLVQNVKTSLNIVNFKTYYWTDSKVVLCWIQNQGPWKTFVNNRIKEIHSSSAKEDWHFVPSQMNAADVASRGCNAQTLYSLRWWEGPTWLRDRDSWPDTNNSDFSDALDLATVEKKPTVTTNLSLGAPVSNFLDWTDRVSKFSSVVRILAYCKRFILNLKALVNGQRAAFLKGDLSYEEIAKSELDILLFIQKDSFGKNRQLIPPNFVVYSDSDGLLRVETKLIATDTNDYFRRPILLPDKHRLVFLLIDEKHRIHNHAGVQTLVILLREKFRILRSRKITRSVISKCVACQRFKSKPSSTTFAPLPEERVRTSAVFETTGVDLAGPLDQTEYCVEDLDYNDLSSLRKRAKHLHSVKEKLKTRFQKNTSPSSGSQEMFIRLLWRLGMSF</sequence>
<evidence type="ECO:0008006" key="3">
    <source>
        <dbReference type="Google" id="ProtNLM"/>
    </source>
</evidence>
<dbReference type="PANTHER" id="PTHR47331:SF4">
    <property type="entry name" value="PEPTIDASE S1 DOMAIN-CONTAINING PROTEIN"/>
    <property type="match status" value="1"/>
</dbReference>
<evidence type="ECO:0000313" key="2">
    <source>
        <dbReference type="Proteomes" id="UP000827092"/>
    </source>
</evidence>
<protein>
    <recommendedName>
        <fullName evidence="3">Peptidase aspartic putative domain-containing protein</fullName>
    </recommendedName>
</protein>
<proteinExistence type="predicted"/>
<organism evidence="1 2">
    <name type="scientific">Oedothorax gibbosus</name>
    <dbReference type="NCBI Taxonomy" id="931172"/>
    <lineage>
        <taxon>Eukaryota</taxon>
        <taxon>Metazoa</taxon>
        <taxon>Ecdysozoa</taxon>
        <taxon>Arthropoda</taxon>
        <taxon>Chelicerata</taxon>
        <taxon>Arachnida</taxon>
        <taxon>Araneae</taxon>
        <taxon>Araneomorphae</taxon>
        <taxon>Entelegynae</taxon>
        <taxon>Araneoidea</taxon>
        <taxon>Linyphiidae</taxon>
        <taxon>Erigoninae</taxon>
        <taxon>Oedothorax</taxon>
    </lineage>
</organism>
<dbReference type="Proteomes" id="UP000827092">
    <property type="component" value="Unassembled WGS sequence"/>
</dbReference>
<gene>
    <name evidence="1" type="ORF">JTE90_019969</name>
</gene>
<dbReference type="InterPro" id="IPR008042">
    <property type="entry name" value="Retrotrans_Pao"/>
</dbReference>
<accession>A0AAV6THN6</accession>
<evidence type="ECO:0000313" key="1">
    <source>
        <dbReference type="EMBL" id="KAG8171338.1"/>
    </source>
</evidence>
<comment type="caution">
    <text evidence="1">The sequence shown here is derived from an EMBL/GenBank/DDBJ whole genome shotgun (WGS) entry which is preliminary data.</text>
</comment>